<organism evidence="1 2">
    <name type="scientific">Ramazzottius varieornatus</name>
    <name type="common">Water bear</name>
    <name type="synonym">Tardigrade</name>
    <dbReference type="NCBI Taxonomy" id="947166"/>
    <lineage>
        <taxon>Eukaryota</taxon>
        <taxon>Metazoa</taxon>
        <taxon>Ecdysozoa</taxon>
        <taxon>Tardigrada</taxon>
        <taxon>Eutardigrada</taxon>
        <taxon>Parachela</taxon>
        <taxon>Hypsibioidea</taxon>
        <taxon>Ramazzottiidae</taxon>
        <taxon>Ramazzottius</taxon>
    </lineage>
</organism>
<protein>
    <submittedName>
        <fullName evidence="1">Uncharacterized protein</fullName>
    </submittedName>
</protein>
<dbReference type="EMBL" id="BDGG01000001">
    <property type="protein sequence ID" value="GAU90506.1"/>
    <property type="molecule type" value="Genomic_DNA"/>
</dbReference>
<dbReference type="AlphaFoldDB" id="A0A1D1ULA7"/>
<name>A0A1D1ULA7_RAMVA</name>
<reference evidence="1 2" key="1">
    <citation type="journal article" date="2016" name="Nat. Commun.">
        <title>Extremotolerant tardigrade genome and improved radiotolerance of human cultured cells by tardigrade-unique protein.</title>
        <authorList>
            <person name="Hashimoto T."/>
            <person name="Horikawa D.D."/>
            <person name="Saito Y."/>
            <person name="Kuwahara H."/>
            <person name="Kozuka-Hata H."/>
            <person name="Shin-I T."/>
            <person name="Minakuchi Y."/>
            <person name="Ohishi K."/>
            <person name="Motoyama A."/>
            <person name="Aizu T."/>
            <person name="Enomoto A."/>
            <person name="Kondo K."/>
            <person name="Tanaka S."/>
            <person name="Hara Y."/>
            <person name="Koshikawa S."/>
            <person name="Sagara H."/>
            <person name="Miura T."/>
            <person name="Yokobori S."/>
            <person name="Miyagawa K."/>
            <person name="Suzuki Y."/>
            <person name="Kubo T."/>
            <person name="Oyama M."/>
            <person name="Kohara Y."/>
            <person name="Fujiyama A."/>
            <person name="Arakawa K."/>
            <person name="Katayama T."/>
            <person name="Toyoda A."/>
            <person name="Kunieda T."/>
        </authorList>
    </citation>
    <scope>NUCLEOTIDE SEQUENCE [LARGE SCALE GENOMIC DNA]</scope>
    <source>
        <strain evidence="1 2">YOKOZUNA-1</strain>
    </source>
</reference>
<evidence type="ECO:0000313" key="1">
    <source>
        <dbReference type="EMBL" id="GAU90506.1"/>
    </source>
</evidence>
<dbReference type="Proteomes" id="UP000186922">
    <property type="component" value="Unassembled WGS sequence"/>
</dbReference>
<evidence type="ECO:0000313" key="2">
    <source>
        <dbReference type="Proteomes" id="UP000186922"/>
    </source>
</evidence>
<accession>A0A1D1ULA7</accession>
<sequence>MLTSLSVYVSFRAKNKRLFRTYHSYNQNVIRVPHEAPFFKYDLPSEQLGLFFERKLIPNKRSEFLHIGLRSRAFLTPNQFQYYVFLTELDEVVLGRAAFFRKLSHYGRMTSRVEKDQWFRRKFKYQNKKLALKKQLRTWKTDTARLCPSNPYGEVDTLETSSRSSKLDIVSDAQVLICKNAGWPCIDNLLV</sequence>
<comment type="caution">
    <text evidence="1">The sequence shown here is derived from an EMBL/GenBank/DDBJ whole genome shotgun (WGS) entry which is preliminary data.</text>
</comment>
<proteinExistence type="predicted"/>
<gene>
    <name evidence="1" type="primary">RvY_02912-1</name>
    <name evidence="1" type="synonym">RvY_02912.1</name>
    <name evidence="1" type="ORF">RvY_02912</name>
</gene>
<keyword evidence="2" id="KW-1185">Reference proteome</keyword>